<keyword evidence="3" id="KW-1185">Reference proteome</keyword>
<evidence type="ECO:0000313" key="2">
    <source>
        <dbReference type="EMBL" id="KEI45799.1"/>
    </source>
</evidence>
<feature type="transmembrane region" description="Helical" evidence="1">
    <location>
        <begin position="90"/>
        <end position="112"/>
    </location>
</feature>
<keyword evidence="1" id="KW-0812">Transmembrane</keyword>
<accession>A0A073BDF1</accession>
<dbReference type="OrthoDB" id="5243306at2"/>
<feature type="transmembrane region" description="Helical" evidence="1">
    <location>
        <begin position="202"/>
        <end position="222"/>
    </location>
</feature>
<dbReference type="EMBL" id="JNVU01000009">
    <property type="protein sequence ID" value="KEI45799.1"/>
    <property type="molecule type" value="Genomic_DNA"/>
</dbReference>
<reference evidence="2 3" key="1">
    <citation type="submission" date="2014-06" db="EMBL/GenBank/DDBJ databases">
        <title>Saccharopolyspora rectivirgula DSM-43113 Genome sequencing.</title>
        <authorList>
            <person name="Barrera C."/>
            <person name="Millon L."/>
            <person name="Rognon B."/>
            <person name="Zaugg C."/>
            <person name="Monod M."/>
        </authorList>
    </citation>
    <scope>NUCLEOTIDE SEQUENCE [LARGE SCALE GENOMIC DNA]</scope>
    <source>
        <strain evidence="2 3">DSM 43113</strain>
    </source>
</reference>
<keyword evidence="1" id="KW-1133">Transmembrane helix</keyword>
<dbReference type="Proteomes" id="UP000031419">
    <property type="component" value="Unassembled WGS sequence"/>
</dbReference>
<feature type="transmembrane region" description="Helical" evidence="1">
    <location>
        <begin position="242"/>
        <end position="263"/>
    </location>
</feature>
<comment type="caution">
    <text evidence="2">The sequence shown here is derived from an EMBL/GenBank/DDBJ whole genome shotgun (WGS) entry which is preliminary data.</text>
</comment>
<dbReference type="PANTHER" id="PTHR30188">
    <property type="entry name" value="ABC TRANSPORTER PERMEASE PROTEIN-RELATED"/>
    <property type="match status" value="1"/>
</dbReference>
<dbReference type="GO" id="GO:0043190">
    <property type="term" value="C:ATP-binding cassette (ABC) transporter complex"/>
    <property type="evidence" value="ECO:0007669"/>
    <property type="project" value="InterPro"/>
</dbReference>
<dbReference type="Pfam" id="PF02405">
    <property type="entry name" value="MlaE"/>
    <property type="match status" value="1"/>
</dbReference>
<evidence type="ECO:0000256" key="1">
    <source>
        <dbReference type="SAM" id="Phobius"/>
    </source>
</evidence>
<dbReference type="STRING" id="28042.GU90_02650"/>
<feature type="transmembrane region" description="Helical" evidence="1">
    <location>
        <begin position="52"/>
        <end position="78"/>
    </location>
</feature>
<dbReference type="PANTHER" id="PTHR30188:SF4">
    <property type="entry name" value="PROTEIN TRIGALACTOSYLDIACYLGLYCEROL 1, CHLOROPLASTIC"/>
    <property type="match status" value="1"/>
</dbReference>
<feature type="transmembrane region" description="Helical" evidence="1">
    <location>
        <begin position="152"/>
        <end position="182"/>
    </location>
</feature>
<organism evidence="2 3">
    <name type="scientific">Saccharopolyspora rectivirgula</name>
    <dbReference type="NCBI Taxonomy" id="28042"/>
    <lineage>
        <taxon>Bacteria</taxon>
        <taxon>Bacillati</taxon>
        <taxon>Actinomycetota</taxon>
        <taxon>Actinomycetes</taxon>
        <taxon>Pseudonocardiales</taxon>
        <taxon>Pseudonocardiaceae</taxon>
        <taxon>Saccharopolyspora</taxon>
    </lineage>
</organism>
<evidence type="ECO:0000313" key="3">
    <source>
        <dbReference type="Proteomes" id="UP000031419"/>
    </source>
</evidence>
<keyword evidence="1" id="KW-0472">Membrane</keyword>
<gene>
    <name evidence="2" type="ORF">GU90_02650</name>
</gene>
<name>A0A073BDF1_9PSEU</name>
<sequence length="270" mass="28369">MRDELSTARGPVSDALLQAGMLLEFSVHSVLASFRVLFRTSKSWWRELAEQAWFLTSVTTVPALLVTIPLGVVVALNVGSLAGQLGAEGYGGAVVAFVIVGQAAPLICALMISGVGGSAMCADLGARKIREETEAMEAMGISTVERLVVPRIFAAICVTMLMACLVMLAGIGTTFLFQVVALEATPETFLSTFVQYSRISDFVVAMVKAASFATLAALACCFKGLHAKGGPSGVADAVNEAVVISFVLVFFANTCISELYPILVPAQGEY</sequence>
<dbReference type="GO" id="GO:0005548">
    <property type="term" value="F:phospholipid transporter activity"/>
    <property type="evidence" value="ECO:0007669"/>
    <property type="project" value="TreeGrafter"/>
</dbReference>
<dbReference type="eggNOG" id="COG0767">
    <property type="taxonomic scope" value="Bacteria"/>
</dbReference>
<feature type="transmembrane region" description="Helical" evidence="1">
    <location>
        <begin position="15"/>
        <end position="38"/>
    </location>
</feature>
<protein>
    <submittedName>
        <fullName evidence="2">ABC transporter</fullName>
    </submittedName>
</protein>
<dbReference type="AlphaFoldDB" id="A0A073BDF1"/>
<dbReference type="InterPro" id="IPR030802">
    <property type="entry name" value="Permease_MalE"/>
</dbReference>
<proteinExistence type="predicted"/>